<evidence type="ECO:0000313" key="2">
    <source>
        <dbReference type="EMBL" id="PWG65577.1"/>
    </source>
</evidence>
<accession>A0A2U2N8Z7</accession>
<gene>
    <name evidence="2" type="ORF">DF196_06480</name>
</gene>
<dbReference type="Proteomes" id="UP000245876">
    <property type="component" value="Unassembled WGS sequence"/>
</dbReference>
<protein>
    <submittedName>
        <fullName evidence="2">Uncharacterized protein</fullName>
    </submittedName>
</protein>
<evidence type="ECO:0000256" key="1">
    <source>
        <dbReference type="SAM" id="MobiDB-lite"/>
    </source>
</evidence>
<organism evidence="2 3">
    <name type="scientific">Bifidobacterium callitrichidarum</name>
    <dbReference type="NCBI Taxonomy" id="2052941"/>
    <lineage>
        <taxon>Bacteria</taxon>
        <taxon>Bacillati</taxon>
        <taxon>Actinomycetota</taxon>
        <taxon>Actinomycetes</taxon>
        <taxon>Bifidobacteriales</taxon>
        <taxon>Bifidobacteriaceae</taxon>
        <taxon>Bifidobacterium</taxon>
    </lineage>
</organism>
<dbReference type="EMBL" id="QFFM01000012">
    <property type="protein sequence ID" value="PWG65577.1"/>
    <property type="molecule type" value="Genomic_DNA"/>
</dbReference>
<name>A0A2U2N8Z7_9BIFI</name>
<comment type="caution">
    <text evidence="2">The sequence shown here is derived from an EMBL/GenBank/DDBJ whole genome shotgun (WGS) entry which is preliminary data.</text>
</comment>
<reference evidence="2 3" key="1">
    <citation type="journal article" date="2018" name="Int. J. Syst. Evol. Microbiol.">
        <title>Bifidobacterium callitrichidarum sp. nov. from the faeces of the emperor tamarin (Saguinus imperator).</title>
        <authorList>
            <person name="Modesto M."/>
            <person name="Michelini S."/>
            <person name="Sansosti M.C."/>
            <person name="De Filippo C."/>
            <person name="Cavalieri D."/>
            <person name="Qvirist L."/>
            <person name="Andlid T."/>
            <person name="Spiezio C."/>
            <person name="Sandri C."/>
            <person name="Pascarelli S."/>
            <person name="Sgorbati B."/>
            <person name="Mattarelli P."/>
        </authorList>
    </citation>
    <scope>NUCLEOTIDE SEQUENCE [LARGE SCALE GENOMIC DNA]</scope>
    <source>
        <strain evidence="2 3">TRI 5</strain>
    </source>
</reference>
<proteinExistence type="predicted"/>
<dbReference type="RefSeq" id="WP_109057046.1">
    <property type="nucleotide sequence ID" value="NZ_QFFM01000012.1"/>
</dbReference>
<keyword evidence="3" id="KW-1185">Reference proteome</keyword>
<feature type="region of interest" description="Disordered" evidence="1">
    <location>
        <begin position="136"/>
        <end position="164"/>
    </location>
</feature>
<dbReference type="AlphaFoldDB" id="A0A2U2N8Z7"/>
<evidence type="ECO:0000313" key="3">
    <source>
        <dbReference type="Proteomes" id="UP000245876"/>
    </source>
</evidence>
<sequence>MSYPWGEENYPTIEQLENEVSQFRESFYTNLRYLNTALEEECKTKAAKRPITINLTINGGQVKDHKKILEDAYEDAAQLAYEDTEPTLQQYCDNWGIAFARALADMGIDNPDVNLNRLFQDLFNVLEDKTISRMDKQMQEKAEAEYQRRLAEAQAKAEEEDNKQ</sequence>